<name>A0A1I1BC57_9PSEU</name>
<dbReference type="STRING" id="490629.SAMN05216266_112144"/>
<accession>A0A1I1BC57</accession>
<evidence type="ECO:0000256" key="1">
    <source>
        <dbReference type="SAM" id="MobiDB-lite"/>
    </source>
</evidence>
<dbReference type="Proteomes" id="UP000243799">
    <property type="component" value="Unassembled WGS sequence"/>
</dbReference>
<protein>
    <recommendedName>
        <fullName evidence="4">Ferredoxin</fullName>
    </recommendedName>
</protein>
<evidence type="ECO:0000313" key="2">
    <source>
        <dbReference type="EMBL" id="SFB46093.1"/>
    </source>
</evidence>
<proteinExistence type="predicted"/>
<keyword evidence="3" id="KW-1185">Reference proteome</keyword>
<gene>
    <name evidence="2" type="ORF">SAMN05216266_112144</name>
</gene>
<sequence>MVAGTGTQHGPPGGRTTFGEPTARADTLADRREFLSSGLRPHECASCGTCVLVKKNSPKHTSIQWLTDAATSCPVFAERVADGGHTALLDTCERLGESIARAARDGELGDPGE</sequence>
<dbReference type="AlphaFoldDB" id="A0A1I1BC57"/>
<reference evidence="3" key="1">
    <citation type="submission" date="2016-10" db="EMBL/GenBank/DDBJ databases">
        <authorList>
            <person name="Varghese N."/>
            <person name="Submissions S."/>
        </authorList>
    </citation>
    <scope>NUCLEOTIDE SEQUENCE [LARGE SCALE GENOMIC DNA]</scope>
    <source>
        <strain evidence="3">CGMCC 4.3568</strain>
    </source>
</reference>
<evidence type="ECO:0000313" key="3">
    <source>
        <dbReference type="Proteomes" id="UP000243799"/>
    </source>
</evidence>
<evidence type="ECO:0008006" key="4">
    <source>
        <dbReference type="Google" id="ProtNLM"/>
    </source>
</evidence>
<dbReference type="EMBL" id="FOKG01000012">
    <property type="protein sequence ID" value="SFB46093.1"/>
    <property type="molecule type" value="Genomic_DNA"/>
</dbReference>
<organism evidence="2 3">
    <name type="scientific">Amycolatopsis marina</name>
    <dbReference type="NCBI Taxonomy" id="490629"/>
    <lineage>
        <taxon>Bacteria</taxon>
        <taxon>Bacillati</taxon>
        <taxon>Actinomycetota</taxon>
        <taxon>Actinomycetes</taxon>
        <taxon>Pseudonocardiales</taxon>
        <taxon>Pseudonocardiaceae</taxon>
        <taxon>Amycolatopsis</taxon>
    </lineage>
</organism>
<feature type="region of interest" description="Disordered" evidence="1">
    <location>
        <begin position="1"/>
        <end position="23"/>
    </location>
</feature>